<evidence type="ECO:0000256" key="1">
    <source>
        <dbReference type="PROSITE-ProRule" id="PRU00409"/>
    </source>
</evidence>
<name>A0ABT6XVN7_ALISE</name>
<dbReference type="PROSITE" id="PS50975">
    <property type="entry name" value="ATP_GRASP"/>
    <property type="match status" value="1"/>
</dbReference>
<dbReference type="InterPro" id="IPR011761">
    <property type="entry name" value="ATP-grasp"/>
</dbReference>
<evidence type="ECO:0000313" key="3">
    <source>
        <dbReference type="EMBL" id="MDI9259151.1"/>
    </source>
</evidence>
<gene>
    <name evidence="3" type="ORF">QID03_03030</name>
</gene>
<dbReference type="Pfam" id="PF14398">
    <property type="entry name" value="ATPgrasp_YheCD"/>
    <property type="match status" value="1"/>
</dbReference>
<dbReference type="RefSeq" id="WP_283202722.1">
    <property type="nucleotide sequence ID" value="NZ_JASGCB010000003.1"/>
</dbReference>
<accession>A0ABT6XVN7</accession>
<sequence length="362" mass="39840">MGDDVGRTHLAVYVDGPYSGPRKFGEQTRLFEDLSLLGRDTGVDVQVLTPGDLSTGRAHVFTGTAWETAPRAPMDVVLRRSGVFHRHPAVAARELVALRRHGLLHTLPRQSGHKWKMYAWLRGDARLRPHLPRTWLCARIEDLMALLASQDDLYVKPLNGTQGQGIYRVRRRAGKIELLPAAGGGLITVATPSELQRAWPADAWVPAVAQTTIPLARVGNRPFDLRWLVCDGDCPQIIARVARLAKPSAVTTNIHTGSEPRAAETALVEAFGAQTAGDLVNQLDDIAMAVAELARDKFGPYAELGLDLAVSDDGRAYFIELNPTPGRRMLRRLDPKVHRLSLQALLEYAIQVRQRRGGYAQG</sequence>
<evidence type="ECO:0000313" key="4">
    <source>
        <dbReference type="Proteomes" id="UP001529245"/>
    </source>
</evidence>
<dbReference type="InterPro" id="IPR026838">
    <property type="entry name" value="YheC/D"/>
</dbReference>
<dbReference type="Gene3D" id="3.30.470.20">
    <property type="entry name" value="ATP-grasp fold, B domain"/>
    <property type="match status" value="1"/>
</dbReference>
<reference evidence="3 4" key="1">
    <citation type="submission" date="2023-04" db="EMBL/GenBank/DDBJ databases">
        <title>A. sendaiensis sub sp. chiapanensis a novel subspecie with specific adaptation in bacterial cell wall isolated from an active volcano.</title>
        <authorList>
            <person name="Alvarez Gutierrez P.E."/>
            <person name="Ortiz Cortes L.Y."/>
        </authorList>
    </citation>
    <scope>NUCLEOTIDE SEQUENCE [LARGE SCALE GENOMIC DNA]</scope>
    <source>
        <strain evidence="3 4">PA2</strain>
    </source>
</reference>
<evidence type="ECO:0000259" key="2">
    <source>
        <dbReference type="PROSITE" id="PS50975"/>
    </source>
</evidence>
<keyword evidence="1" id="KW-0067">ATP-binding</keyword>
<dbReference type="Proteomes" id="UP001529245">
    <property type="component" value="Unassembled WGS sequence"/>
</dbReference>
<keyword evidence="1" id="KW-0547">Nucleotide-binding</keyword>
<organism evidence="3 4">
    <name type="scientific">Alicyclobacillus sendaiensis PA2</name>
    <dbReference type="NCBI Taxonomy" id="3029425"/>
    <lineage>
        <taxon>Bacteria</taxon>
        <taxon>Bacillati</taxon>
        <taxon>Bacillota</taxon>
        <taxon>Bacilli</taxon>
        <taxon>Bacillales</taxon>
        <taxon>Alicyclobacillaceae</taxon>
        <taxon>Alicyclobacillus</taxon>
    </lineage>
</organism>
<protein>
    <submittedName>
        <fullName evidence="3">YheC/YheD family protein</fullName>
    </submittedName>
</protein>
<feature type="domain" description="ATP-grasp" evidence="2">
    <location>
        <begin position="306"/>
        <end position="351"/>
    </location>
</feature>
<proteinExistence type="predicted"/>
<dbReference type="EMBL" id="JASGCB010000003">
    <property type="protein sequence ID" value="MDI9259151.1"/>
    <property type="molecule type" value="Genomic_DNA"/>
</dbReference>
<dbReference type="SUPFAM" id="SSF56059">
    <property type="entry name" value="Glutathione synthetase ATP-binding domain-like"/>
    <property type="match status" value="1"/>
</dbReference>
<keyword evidence="4" id="KW-1185">Reference proteome</keyword>
<comment type="caution">
    <text evidence="3">The sequence shown here is derived from an EMBL/GenBank/DDBJ whole genome shotgun (WGS) entry which is preliminary data.</text>
</comment>